<dbReference type="InterPro" id="IPR023796">
    <property type="entry name" value="Serpin_dom"/>
</dbReference>
<sequence precursor="true">MKNNTLKKTVCAALAGLILTMTACGSVNEKTDTDSKQPAAANADSETTHEADIPAPERTNSAKPLSAEKLAKSDSAPDAAFYDSYSDYAAELFRQSCTEDIRNGKNVMVSPESVMMALGMTANGANGETLSQMQKALGDISIDDINTAMQYRLNKYAQDNDISFNAANSVWVRDDENGITLRQDFYDKVKSAYNADTFALPFDDAALNAINGWVKENTKDMIPGILDKMDDQAKAYIINAMAFEGEWEEVYEDHQINEDDVFTNSRGEEETVSMMYSKENGYFEDEDTTGFIKYYKGGDYAFMAMLPAEGTGLVDYVSGIDGKKLSKLWSSASGEVNVSIPNFSFDYENELSDELSAMGMPAAFSDAADFSGMSDTDQLYISDVIHKTHIDVDRSGTKAAAVTAVEMKCAGVMGNDENRKEVYLDRPFAYAIIDTESGTPIFIGAVNTVK</sequence>
<dbReference type="PROSITE" id="PS51257">
    <property type="entry name" value="PROKAR_LIPOPROTEIN"/>
    <property type="match status" value="1"/>
</dbReference>
<dbReference type="Pfam" id="PF00079">
    <property type="entry name" value="Serpin"/>
    <property type="match status" value="1"/>
</dbReference>
<accession>E6UB82</accession>
<dbReference type="PANTHER" id="PTHR11461:SF211">
    <property type="entry name" value="GH10112P-RELATED"/>
    <property type="match status" value="1"/>
</dbReference>
<dbReference type="CDD" id="cd19589">
    <property type="entry name" value="serpin_tengpin-like"/>
    <property type="match status" value="1"/>
</dbReference>
<dbReference type="KEGG" id="ral:Rumal_0905"/>
<dbReference type="SMART" id="SM00093">
    <property type="entry name" value="SERPIN"/>
    <property type="match status" value="1"/>
</dbReference>
<dbReference type="OrthoDB" id="9764871at2"/>
<evidence type="ECO:0000259" key="4">
    <source>
        <dbReference type="SMART" id="SM00093"/>
    </source>
</evidence>
<evidence type="ECO:0000256" key="1">
    <source>
        <dbReference type="RuleBase" id="RU000411"/>
    </source>
</evidence>
<dbReference type="RefSeq" id="WP_013497610.1">
    <property type="nucleotide sequence ID" value="NC_014833.1"/>
</dbReference>
<dbReference type="SUPFAM" id="SSF56574">
    <property type="entry name" value="Serpins"/>
    <property type="match status" value="1"/>
</dbReference>
<evidence type="ECO:0000313" key="6">
    <source>
        <dbReference type="Proteomes" id="UP000006919"/>
    </source>
</evidence>
<comment type="similarity">
    <text evidence="1">Belongs to the serpin family.</text>
</comment>
<dbReference type="InterPro" id="IPR000215">
    <property type="entry name" value="Serpin_fam"/>
</dbReference>
<keyword evidence="3" id="KW-0732">Signal</keyword>
<dbReference type="InterPro" id="IPR042178">
    <property type="entry name" value="Serpin_sf_1"/>
</dbReference>
<dbReference type="AlphaFoldDB" id="E6UB82"/>
<name>E6UB82_RUMA7</name>
<dbReference type="PANTHER" id="PTHR11461">
    <property type="entry name" value="SERINE PROTEASE INHIBITOR, SERPIN"/>
    <property type="match status" value="1"/>
</dbReference>
<dbReference type="GO" id="GO:0004867">
    <property type="term" value="F:serine-type endopeptidase inhibitor activity"/>
    <property type="evidence" value="ECO:0007669"/>
    <property type="project" value="InterPro"/>
</dbReference>
<dbReference type="eggNOG" id="COG4826">
    <property type="taxonomic scope" value="Bacteria"/>
</dbReference>
<dbReference type="Gene3D" id="2.30.39.10">
    <property type="entry name" value="Alpha-1-antitrypsin, domain 1"/>
    <property type="match status" value="1"/>
</dbReference>
<dbReference type="EMBL" id="CP002403">
    <property type="protein sequence ID" value="ADU21432.1"/>
    <property type="molecule type" value="Genomic_DNA"/>
</dbReference>
<dbReference type="Proteomes" id="UP000006919">
    <property type="component" value="Chromosome"/>
</dbReference>
<organism evidence="5 6">
    <name type="scientific">Ruminococcus albus (strain ATCC 27210 / DSM 20455 / JCM 14654 / NCDO 2250 / 7)</name>
    <dbReference type="NCBI Taxonomy" id="697329"/>
    <lineage>
        <taxon>Bacteria</taxon>
        <taxon>Bacillati</taxon>
        <taxon>Bacillota</taxon>
        <taxon>Clostridia</taxon>
        <taxon>Eubacteriales</taxon>
        <taxon>Oscillospiraceae</taxon>
        <taxon>Ruminococcus</taxon>
    </lineage>
</organism>
<proteinExistence type="inferred from homology"/>
<protein>
    <submittedName>
        <fullName evidence="5">Proteinase inhibitor I4 serpin</fullName>
    </submittedName>
</protein>
<feature type="chain" id="PRO_5038813172" evidence="3">
    <location>
        <begin position="24"/>
        <end position="450"/>
    </location>
</feature>
<evidence type="ECO:0000256" key="3">
    <source>
        <dbReference type="SAM" id="SignalP"/>
    </source>
</evidence>
<evidence type="ECO:0000256" key="2">
    <source>
        <dbReference type="SAM" id="MobiDB-lite"/>
    </source>
</evidence>
<feature type="domain" description="Serpin" evidence="4">
    <location>
        <begin position="90"/>
        <end position="449"/>
    </location>
</feature>
<feature type="region of interest" description="Disordered" evidence="2">
    <location>
        <begin position="28"/>
        <end position="71"/>
    </location>
</feature>
<dbReference type="InterPro" id="IPR042185">
    <property type="entry name" value="Serpin_sf_2"/>
</dbReference>
<reference evidence="5 6" key="1">
    <citation type="journal article" date="2011" name="J. Bacteriol.">
        <title>Complete genome of the cellulolytic ruminal bacterium Ruminococcus albus 7.</title>
        <authorList>
            <person name="Suen G."/>
            <person name="Stevenson D.M."/>
            <person name="Bruce D.C."/>
            <person name="Chertkov O."/>
            <person name="Copeland A."/>
            <person name="Cheng J.F."/>
            <person name="Detter C."/>
            <person name="Detter J.C."/>
            <person name="Goodwin L.A."/>
            <person name="Han C.S."/>
            <person name="Hauser L.J."/>
            <person name="Ivanova N.N."/>
            <person name="Kyrpides N.C."/>
            <person name="Land M.L."/>
            <person name="Lapidus A."/>
            <person name="Lucas S."/>
            <person name="Ovchinnikova G."/>
            <person name="Pitluck S."/>
            <person name="Tapia R."/>
            <person name="Woyke T."/>
            <person name="Boyum J."/>
            <person name="Mead D."/>
            <person name="Weimer P.J."/>
        </authorList>
    </citation>
    <scope>NUCLEOTIDE SEQUENCE [LARGE SCALE GENOMIC DNA]</scope>
    <source>
        <strain evidence="6">ATCC 27210 / DSM 20455 / JCM 14654 / NCDO 2250 / 7</strain>
    </source>
</reference>
<feature type="signal peptide" evidence="3">
    <location>
        <begin position="1"/>
        <end position="23"/>
    </location>
</feature>
<dbReference type="HOGENOM" id="CLU_023330_0_3_9"/>
<dbReference type="Gene3D" id="3.30.497.10">
    <property type="entry name" value="Antithrombin, subunit I, domain 2"/>
    <property type="match status" value="1"/>
</dbReference>
<dbReference type="GO" id="GO:0005615">
    <property type="term" value="C:extracellular space"/>
    <property type="evidence" value="ECO:0007669"/>
    <property type="project" value="InterPro"/>
</dbReference>
<dbReference type="InterPro" id="IPR036186">
    <property type="entry name" value="Serpin_sf"/>
</dbReference>
<evidence type="ECO:0000313" key="5">
    <source>
        <dbReference type="EMBL" id="ADU21432.1"/>
    </source>
</evidence>
<gene>
    <name evidence="5" type="ordered locus">Rumal_0905</name>
</gene>